<dbReference type="SMART" id="SM00066">
    <property type="entry name" value="GAL4"/>
    <property type="match status" value="1"/>
</dbReference>
<evidence type="ECO:0000259" key="3">
    <source>
        <dbReference type="PROSITE" id="PS50048"/>
    </source>
</evidence>
<keyword evidence="1" id="KW-0539">Nucleus</keyword>
<protein>
    <recommendedName>
        <fullName evidence="3">Zn(2)-C6 fungal-type domain-containing protein</fullName>
    </recommendedName>
</protein>
<reference evidence="4" key="1">
    <citation type="journal article" date="2023" name="Mol. Phylogenet. Evol.">
        <title>Genome-scale phylogeny and comparative genomics of the fungal order Sordariales.</title>
        <authorList>
            <person name="Hensen N."/>
            <person name="Bonometti L."/>
            <person name="Westerberg I."/>
            <person name="Brannstrom I.O."/>
            <person name="Guillou S."/>
            <person name="Cros-Aarteil S."/>
            <person name="Calhoun S."/>
            <person name="Haridas S."/>
            <person name="Kuo A."/>
            <person name="Mondo S."/>
            <person name="Pangilinan J."/>
            <person name="Riley R."/>
            <person name="LaButti K."/>
            <person name="Andreopoulos B."/>
            <person name="Lipzen A."/>
            <person name="Chen C."/>
            <person name="Yan M."/>
            <person name="Daum C."/>
            <person name="Ng V."/>
            <person name="Clum A."/>
            <person name="Steindorff A."/>
            <person name="Ohm R.A."/>
            <person name="Martin F."/>
            <person name="Silar P."/>
            <person name="Natvig D.O."/>
            <person name="Lalanne C."/>
            <person name="Gautier V."/>
            <person name="Ament-Velasquez S.L."/>
            <person name="Kruys A."/>
            <person name="Hutchinson M.I."/>
            <person name="Powell A.J."/>
            <person name="Barry K."/>
            <person name="Miller A.N."/>
            <person name="Grigoriev I.V."/>
            <person name="Debuchy R."/>
            <person name="Gladieux P."/>
            <person name="Hiltunen Thoren M."/>
            <person name="Johannesson H."/>
        </authorList>
    </citation>
    <scope>NUCLEOTIDE SEQUENCE</scope>
    <source>
        <strain evidence="4">PSN324</strain>
    </source>
</reference>
<evidence type="ECO:0000256" key="1">
    <source>
        <dbReference type="ARBA" id="ARBA00023242"/>
    </source>
</evidence>
<name>A0AAV9HIU4_9PEZI</name>
<gene>
    <name evidence="4" type="ORF">QBC42DRAFT_205385</name>
</gene>
<dbReference type="Proteomes" id="UP001321749">
    <property type="component" value="Unassembled WGS sequence"/>
</dbReference>
<dbReference type="InterPro" id="IPR053178">
    <property type="entry name" value="Osmoadaptation_assoc"/>
</dbReference>
<sequence length="522" mass="58301">MKVRKKDVCHTCRRRKLRCDGKHPACSQCLSSNRLCEGYPDILFVPFSTTPGVLKPRSPPVASNGTSKPTRQHQRQAGAAPSFGPQPTSAHVSQPIFYSQGDRSLPLDPSSHKILVDWPCNHPVYTLLPAALHDNIQLILNNYVPRSELQRDVVNFNPHSPRICGSWVTALPGLTLGATGALGECLDSAIRALALSITARRTGKELLRPISFYYAHTLRLLQSDLQMADRAYKSERVAVAMCLALLEVLSPTKSYSWLVHVGGVSELIGSLSPEFFSGGVHHTLFVGFRPLLILRAFMLRQATFFADQGWVEKPFQRYKATPLQNLLSLAAKIPKCLEDIDAIEDQPPTSAIIAASETLAELLEIRAGLDSWSCSLTADSSAPPFWHLESGDTVECRNNLLWFRDLSAANLYTHLWSFQVICLSHIQNLLVRYPELERFHVATLENTTQLRDACVKLSIMIFQSMEYILQEDFMLYGFSSAGFPLYTACKALELDEQGRAVLGRLDRTVLDRSDIQKLQMLH</sequence>
<dbReference type="Pfam" id="PF00172">
    <property type="entry name" value="Zn_clus"/>
    <property type="match status" value="1"/>
</dbReference>
<reference evidence="4" key="2">
    <citation type="submission" date="2023-06" db="EMBL/GenBank/DDBJ databases">
        <authorList>
            <consortium name="Lawrence Berkeley National Laboratory"/>
            <person name="Mondo S.J."/>
            <person name="Hensen N."/>
            <person name="Bonometti L."/>
            <person name="Westerberg I."/>
            <person name="Brannstrom I.O."/>
            <person name="Guillou S."/>
            <person name="Cros-Aarteil S."/>
            <person name="Calhoun S."/>
            <person name="Haridas S."/>
            <person name="Kuo A."/>
            <person name="Pangilinan J."/>
            <person name="Riley R."/>
            <person name="Labutti K."/>
            <person name="Andreopoulos B."/>
            <person name="Lipzen A."/>
            <person name="Chen C."/>
            <person name="Yanf M."/>
            <person name="Daum C."/>
            <person name="Ng V."/>
            <person name="Clum A."/>
            <person name="Steindorff A."/>
            <person name="Ohm R."/>
            <person name="Martin F."/>
            <person name="Silar P."/>
            <person name="Natvig D."/>
            <person name="Lalanne C."/>
            <person name="Gautier V."/>
            <person name="Ament-Velasquez S.L."/>
            <person name="Kruys A."/>
            <person name="Hutchinson M.I."/>
            <person name="Powell A.J."/>
            <person name="Barry K."/>
            <person name="Miller A.N."/>
            <person name="Grigoriev I.V."/>
            <person name="Debuchy R."/>
            <person name="Gladieux P."/>
            <person name="Thoren M.H."/>
            <person name="Johannesson H."/>
        </authorList>
    </citation>
    <scope>NUCLEOTIDE SEQUENCE</scope>
    <source>
        <strain evidence="4">PSN324</strain>
    </source>
</reference>
<dbReference type="PROSITE" id="PS00463">
    <property type="entry name" value="ZN2_CY6_FUNGAL_1"/>
    <property type="match status" value="1"/>
</dbReference>
<accession>A0AAV9HIU4</accession>
<feature type="region of interest" description="Disordered" evidence="2">
    <location>
        <begin position="54"/>
        <end position="91"/>
    </location>
</feature>
<dbReference type="AlphaFoldDB" id="A0AAV9HIU4"/>
<evidence type="ECO:0000256" key="2">
    <source>
        <dbReference type="SAM" id="MobiDB-lite"/>
    </source>
</evidence>
<dbReference type="PANTHER" id="PTHR38111">
    <property type="entry name" value="ZN(2)-C6 FUNGAL-TYPE DOMAIN-CONTAINING PROTEIN-RELATED"/>
    <property type="match status" value="1"/>
</dbReference>
<dbReference type="GO" id="GO:0000981">
    <property type="term" value="F:DNA-binding transcription factor activity, RNA polymerase II-specific"/>
    <property type="evidence" value="ECO:0007669"/>
    <property type="project" value="InterPro"/>
</dbReference>
<dbReference type="PANTHER" id="PTHR38111:SF9">
    <property type="entry name" value="ZN(2)-C6 FUNGAL-TYPE DOMAIN-CONTAINING PROTEIN"/>
    <property type="match status" value="1"/>
</dbReference>
<dbReference type="EMBL" id="MU865007">
    <property type="protein sequence ID" value="KAK4460669.1"/>
    <property type="molecule type" value="Genomic_DNA"/>
</dbReference>
<proteinExistence type="predicted"/>
<dbReference type="SUPFAM" id="SSF57701">
    <property type="entry name" value="Zn2/Cys6 DNA-binding domain"/>
    <property type="match status" value="1"/>
</dbReference>
<dbReference type="PROSITE" id="PS50048">
    <property type="entry name" value="ZN2_CY6_FUNGAL_2"/>
    <property type="match status" value="1"/>
</dbReference>
<dbReference type="InterPro" id="IPR036864">
    <property type="entry name" value="Zn2-C6_fun-type_DNA-bd_sf"/>
</dbReference>
<dbReference type="CDD" id="cd00067">
    <property type="entry name" value="GAL4"/>
    <property type="match status" value="1"/>
</dbReference>
<comment type="caution">
    <text evidence="4">The sequence shown here is derived from an EMBL/GenBank/DDBJ whole genome shotgun (WGS) entry which is preliminary data.</text>
</comment>
<dbReference type="GO" id="GO:0008270">
    <property type="term" value="F:zinc ion binding"/>
    <property type="evidence" value="ECO:0007669"/>
    <property type="project" value="InterPro"/>
</dbReference>
<feature type="domain" description="Zn(2)-C6 fungal-type" evidence="3">
    <location>
        <begin position="8"/>
        <end position="36"/>
    </location>
</feature>
<keyword evidence="5" id="KW-1185">Reference proteome</keyword>
<dbReference type="Gene3D" id="4.10.240.10">
    <property type="entry name" value="Zn(2)-C6 fungal-type DNA-binding domain"/>
    <property type="match status" value="1"/>
</dbReference>
<dbReference type="InterPro" id="IPR001138">
    <property type="entry name" value="Zn2Cys6_DnaBD"/>
</dbReference>
<organism evidence="4 5">
    <name type="scientific">Cladorrhinum samala</name>
    <dbReference type="NCBI Taxonomy" id="585594"/>
    <lineage>
        <taxon>Eukaryota</taxon>
        <taxon>Fungi</taxon>
        <taxon>Dikarya</taxon>
        <taxon>Ascomycota</taxon>
        <taxon>Pezizomycotina</taxon>
        <taxon>Sordariomycetes</taxon>
        <taxon>Sordariomycetidae</taxon>
        <taxon>Sordariales</taxon>
        <taxon>Podosporaceae</taxon>
        <taxon>Cladorrhinum</taxon>
    </lineage>
</organism>
<evidence type="ECO:0000313" key="4">
    <source>
        <dbReference type="EMBL" id="KAK4460669.1"/>
    </source>
</evidence>
<evidence type="ECO:0000313" key="5">
    <source>
        <dbReference type="Proteomes" id="UP001321749"/>
    </source>
</evidence>